<feature type="compositionally biased region" description="Low complexity" evidence="1">
    <location>
        <begin position="25"/>
        <end position="35"/>
    </location>
</feature>
<feature type="region of interest" description="Disordered" evidence="1">
    <location>
        <begin position="1"/>
        <end position="76"/>
    </location>
</feature>
<protein>
    <submittedName>
        <fullName evidence="2">Uncharacterized protein</fullName>
    </submittedName>
</protein>
<name>X6N141_RETFI</name>
<accession>X6N141</accession>
<evidence type="ECO:0000256" key="1">
    <source>
        <dbReference type="SAM" id="MobiDB-lite"/>
    </source>
</evidence>
<evidence type="ECO:0000313" key="3">
    <source>
        <dbReference type="Proteomes" id="UP000023152"/>
    </source>
</evidence>
<dbReference type="EMBL" id="ASPP01014103">
    <property type="protein sequence ID" value="ETO19047.1"/>
    <property type="molecule type" value="Genomic_DNA"/>
</dbReference>
<sequence length="199" mass="22603">MKELYESSTERSRDKGYDNEREESSPTSTDVDSSTNMENKAMAHGKFGRAEENSEFEDKNDEEEKKKQLKSQATKKEEVTYGYNPFMDLDTLTSSAVHPNDDLLFHKDGVKRQTTGNDGGAAAIEKGIMSRNDDETEEAFFSASENFHEEEKNVVEMALEEKQVIDYLKPKDAREVKTAMIPPTIEVCVCMFSFKLVLN</sequence>
<dbReference type="AlphaFoldDB" id="X6N141"/>
<keyword evidence="3" id="KW-1185">Reference proteome</keyword>
<feature type="compositionally biased region" description="Basic and acidic residues" evidence="1">
    <location>
        <begin position="1"/>
        <end position="24"/>
    </location>
</feature>
<proteinExistence type="predicted"/>
<organism evidence="2 3">
    <name type="scientific">Reticulomyxa filosa</name>
    <dbReference type="NCBI Taxonomy" id="46433"/>
    <lineage>
        <taxon>Eukaryota</taxon>
        <taxon>Sar</taxon>
        <taxon>Rhizaria</taxon>
        <taxon>Retaria</taxon>
        <taxon>Foraminifera</taxon>
        <taxon>Monothalamids</taxon>
        <taxon>Reticulomyxidae</taxon>
        <taxon>Reticulomyxa</taxon>
    </lineage>
</organism>
<comment type="caution">
    <text evidence="2">The sequence shown here is derived from an EMBL/GenBank/DDBJ whole genome shotgun (WGS) entry which is preliminary data.</text>
</comment>
<gene>
    <name evidence="2" type="ORF">RFI_18191</name>
</gene>
<evidence type="ECO:0000313" key="2">
    <source>
        <dbReference type="EMBL" id="ETO19047.1"/>
    </source>
</evidence>
<dbReference type="Proteomes" id="UP000023152">
    <property type="component" value="Unassembled WGS sequence"/>
</dbReference>
<reference evidence="2 3" key="1">
    <citation type="journal article" date="2013" name="Curr. Biol.">
        <title>The Genome of the Foraminiferan Reticulomyxa filosa.</title>
        <authorList>
            <person name="Glockner G."/>
            <person name="Hulsmann N."/>
            <person name="Schleicher M."/>
            <person name="Noegel A.A."/>
            <person name="Eichinger L."/>
            <person name="Gallinger C."/>
            <person name="Pawlowski J."/>
            <person name="Sierra R."/>
            <person name="Euteneuer U."/>
            <person name="Pillet L."/>
            <person name="Moustafa A."/>
            <person name="Platzer M."/>
            <person name="Groth M."/>
            <person name="Szafranski K."/>
            <person name="Schliwa M."/>
        </authorList>
    </citation>
    <scope>NUCLEOTIDE SEQUENCE [LARGE SCALE GENOMIC DNA]</scope>
</reference>